<sequence>MPQVATWLDPAESAGDLSYYETSAKVLASSAVEVSTALGDAGVDAVLLRGFALQRWYPDERRQFSDLDIGVRHLGDLAKVLTALKTAGYHVTRPVIARRSATGWWAAAALQKPTDEMPHPIYLDITVPGPGITPFRHYPMLESDWEQRESYAVSGAPIPVPSATSLLSIFAVEMHERRTVIARDLLDLSHLLTAGPDVTAAARRLAGQPVRRGLTRLAEAVAESQEHGHLMPAIAELLTGLPHGSRIPRRAGRVAGVPASHTDCVSPSQVRRALRHGAPVYCFPDPCDRLPGLRGSALHRGLSGLVARSQPVALEYEITYSIPPRA</sequence>
<accession>A0A1V4D925</accession>
<evidence type="ECO:0000313" key="1">
    <source>
        <dbReference type="EMBL" id="OPF81404.1"/>
    </source>
</evidence>
<reference evidence="1" key="1">
    <citation type="submission" date="2016-12" db="EMBL/GenBank/DDBJ databases">
        <title>Genome sequence of Streptomyces antioxidans MUSC 164.</title>
        <authorList>
            <person name="Lee L.-H."/>
            <person name="Ser H.-L."/>
        </authorList>
    </citation>
    <scope>NUCLEOTIDE SEQUENCE [LARGE SCALE GENOMIC DNA]</scope>
    <source>
        <strain evidence="1">MUSC 164</strain>
    </source>
</reference>
<organism evidence="1 2">
    <name type="scientific">Streptomyces antioxidans</name>
    <dbReference type="NCBI Taxonomy" id="1507734"/>
    <lineage>
        <taxon>Bacteria</taxon>
        <taxon>Bacillati</taxon>
        <taxon>Actinomycetota</taxon>
        <taxon>Actinomycetes</taxon>
        <taxon>Kitasatosporales</taxon>
        <taxon>Streptomycetaceae</taxon>
        <taxon>Streptomyces</taxon>
    </lineage>
</organism>
<dbReference type="Pfam" id="PF14907">
    <property type="entry name" value="NTP_transf_5"/>
    <property type="match status" value="1"/>
</dbReference>
<dbReference type="EMBL" id="LAKD02000024">
    <property type="protein sequence ID" value="OPF81404.1"/>
    <property type="molecule type" value="Genomic_DNA"/>
</dbReference>
<dbReference type="Gene3D" id="3.30.460.40">
    <property type="match status" value="1"/>
</dbReference>
<dbReference type="AlphaFoldDB" id="A0A1V4D925"/>
<comment type="caution">
    <text evidence="1">The sequence shown here is derived from an EMBL/GenBank/DDBJ whole genome shotgun (WGS) entry which is preliminary data.</text>
</comment>
<name>A0A1V4D925_9ACTN</name>
<evidence type="ECO:0000313" key="2">
    <source>
        <dbReference type="Proteomes" id="UP000033615"/>
    </source>
</evidence>
<protein>
    <submittedName>
        <fullName evidence="1">Uncharacterized protein</fullName>
    </submittedName>
</protein>
<gene>
    <name evidence="1" type="ORF">VT50_0210050</name>
</gene>
<proteinExistence type="predicted"/>
<dbReference type="Proteomes" id="UP000033615">
    <property type="component" value="Unassembled WGS sequence"/>
</dbReference>
<dbReference type="InterPro" id="IPR039498">
    <property type="entry name" value="NTP_transf_5"/>
</dbReference>
<keyword evidence="2" id="KW-1185">Reference proteome</keyword>